<name>A0A9D2UUN8_ACILW</name>
<dbReference type="AlphaFoldDB" id="A0A9D2UUN8"/>
<organism evidence="1 2">
    <name type="scientific">Acinetobacter lwoffii</name>
    <dbReference type="NCBI Taxonomy" id="28090"/>
    <lineage>
        <taxon>Bacteria</taxon>
        <taxon>Pseudomonadati</taxon>
        <taxon>Pseudomonadota</taxon>
        <taxon>Gammaproteobacteria</taxon>
        <taxon>Moraxellales</taxon>
        <taxon>Moraxellaceae</taxon>
        <taxon>Acinetobacter</taxon>
    </lineage>
</organism>
<protein>
    <submittedName>
        <fullName evidence="1">Uncharacterized protein</fullName>
    </submittedName>
</protein>
<reference evidence="1" key="1">
    <citation type="journal article" date="2021" name="PeerJ">
        <title>Extensive microbial diversity within the chicken gut microbiome revealed by metagenomics and culture.</title>
        <authorList>
            <person name="Gilroy R."/>
            <person name="Ravi A."/>
            <person name="Getino M."/>
            <person name="Pursley I."/>
            <person name="Horton D.L."/>
            <person name="Alikhan N.F."/>
            <person name="Baker D."/>
            <person name="Gharbi K."/>
            <person name="Hall N."/>
            <person name="Watson M."/>
            <person name="Adriaenssens E.M."/>
            <person name="Foster-Nyarko E."/>
            <person name="Jarju S."/>
            <person name="Secka A."/>
            <person name="Antonio M."/>
            <person name="Oren A."/>
            <person name="Chaudhuri R.R."/>
            <person name="La Ragione R."/>
            <person name="Hildebrand F."/>
            <person name="Pallen M.J."/>
        </authorList>
    </citation>
    <scope>NUCLEOTIDE SEQUENCE</scope>
    <source>
        <strain evidence="1">CHK135-1449</strain>
    </source>
</reference>
<evidence type="ECO:0000313" key="1">
    <source>
        <dbReference type="EMBL" id="HJF29004.1"/>
    </source>
</evidence>
<dbReference type="EMBL" id="DYWX01000138">
    <property type="protein sequence ID" value="HJF29004.1"/>
    <property type="molecule type" value="Genomic_DNA"/>
</dbReference>
<dbReference type="Proteomes" id="UP000787156">
    <property type="component" value="Unassembled WGS sequence"/>
</dbReference>
<comment type="caution">
    <text evidence="1">The sequence shown here is derived from an EMBL/GenBank/DDBJ whole genome shotgun (WGS) entry which is preliminary data.</text>
</comment>
<gene>
    <name evidence="1" type="ORF">K8V79_12380</name>
</gene>
<evidence type="ECO:0000313" key="2">
    <source>
        <dbReference type="Proteomes" id="UP000787156"/>
    </source>
</evidence>
<accession>A0A9D2UUN8</accession>
<reference evidence="1" key="2">
    <citation type="submission" date="2021-09" db="EMBL/GenBank/DDBJ databases">
        <authorList>
            <person name="Gilroy R."/>
        </authorList>
    </citation>
    <scope>NUCLEOTIDE SEQUENCE</scope>
    <source>
        <strain evidence="1">CHK135-1449</strain>
    </source>
</reference>
<proteinExistence type="predicted"/>
<sequence length="59" mass="6665">MHTLQALVQGKVTPQMISIDHLIEMAKRYNDPHSAEYKLIELATNILLAQALDQALKHV</sequence>